<evidence type="ECO:0000256" key="5">
    <source>
        <dbReference type="ARBA" id="ARBA00022702"/>
    </source>
</evidence>
<sequence length="128" mass="14107">MGKFQAMHKYFAVVFTLVACNDSLLTQGRNIKPLNTDTTLLTSPIIPKYEVASFVYSKTDINAFRPTSPGDSPGIGHKYAEEMKEMVVIQSPDVRVHVNEGTKNDFKPTDPGHSPGVGHAFQNRNGQN</sequence>
<comment type="caution">
    <text evidence="9">The sequence shown here is derived from an EMBL/GenBank/DDBJ whole genome shotgun (WGS) entry which is preliminary data.</text>
</comment>
<organism evidence="9 10">
    <name type="scientific">Lupinus albus</name>
    <name type="common">White lupine</name>
    <name type="synonym">Lupinus termis</name>
    <dbReference type="NCBI Taxonomy" id="3870"/>
    <lineage>
        <taxon>Eukaryota</taxon>
        <taxon>Viridiplantae</taxon>
        <taxon>Streptophyta</taxon>
        <taxon>Embryophyta</taxon>
        <taxon>Tracheophyta</taxon>
        <taxon>Spermatophyta</taxon>
        <taxon>Magnoliopsida</taxon>
        <taxon>eudicotyledons</taxon>
        <taxon>Gunneridae</taxon>
        <taxon>Pentapetalae</taxon>
        <taxon>rosids</taxon>
        <taxon>fabids</taxon>
        <taxon>Fabales</taxon>
        <taxon>Fabaceae</taxon>
        <taxon>Papilionoideae</taxon>
        <taxon>50 kb inversion clade</taxon>
        <taxon>genistoids sensu lato</taxon>
        <taxon>core genistoids</taxon>
        <taxon>Genisteae</taxon>
        <taxon>Lupinus</taxon>
    </lineage>
</organism>
<evidence type="ECO:0000256" key="8">
    <source>
        <dbReference type="SAM" id="MobiDB-lite"/>
    </source>
</evidence>
<dbReference type="GO" id="GO:2000280">
    <property type="term" value="P:regulation of root development"/>
    <property type="evidence" value="ECO:0007669"/>
    <property type="project" value="TreeGrafter"/>
</dbReference>
<evidence type="ECO:0000256" key="6">
    <source>
        <dbReference type="ARBA" id="ARBA00022729"/>
    </source>
</evidence>
<dbReference type="GO" id="GO:0048364">
    <property type="term" value="P:root development"/>
    <property type="evidence" value="ECO:0007669"/>
    <property type="project" value="InterPro"/>
</dbReference>
<dbReference type="InterPro" id="IPR033250">
    <property type="entry name" value="CEP"/>
</dbReference>
<evidence type="ECO:0000313" key="9">
    <source>
        <dbReference type="EMBL" id="KAE9597606.1"/>
    </source>
</evidence>
<dbReference type="GO" id="GO:0048046">
    <property type="term" value="C:apoplast"/>
    <property type="evidence" value="ECO:0007669"/>
    <property type="project" value="UniProtKB-SubCell"/>
</dbReference>
<evidence type="ECO:0000256" key="2">
    <source>
        <dbReference type="ARBA" id="ARBA00008963"/>
    </source>
</evidence>
<dbReference type="OrthoDB" id="1675975at2759"/>
<dbReference type="Proteomes" id="UP000447434">
    <property type="component" value="Chromosome 16"/>
</dbReference>
<keyword evidence="6" id="KW-0732">Signal</keyword>
<dbReference type="GO" id="GO:1901371">
    <property type="term" value="P:regulation of leaf morphogenesis"/>
    <property type="evidence" value="ECO:0007669"/>
    <property type="project" value="TreeGrafter"/>
</dbReference>
<evidence type="ECO:0000256" key="1">
    <source>
        <dbReference type="ARBA" id="ARBA00004271"/>
    </source>
</evidence>
<dbReference type="EMBL" id="WOCE01000016">
    <property type="protein sequence ID" value="KAE9597606.1"/>
    <property type="molecule type" value="Genomic_DNA"/>
</dbReference>
<dbReference type="PANTHER" id="PTHR33348">
    <property type="entry name" value="PRECURSOR OF CEP5"/>
    <property type="match status" value="1"/>
</dbReference>
<reference evidence="10" key="1">
    <citation type="journal article" date="2020" name="Nat. Commun.">
        <title>Genome sequence of the cluster root forming white lupin.</title>
        <authorList>
            <person name="Hufnagel B."/>
            <person name="Marques A."/>
            <person name="Soriano A."/>
            <person name="Marques L."/>
            <person name="Divol F."/>
            <person name="Doumas P."/>
            <person name="Sallet E."/>
            <person name="Mancinotti D."/>
            <person name="Carrere S."/>
            <person name="Marande W."/>
            <person name="Arribat S."/>
            <person name="Keller J."/>
            <person name="Huneau C."/>
            <person name="Blein T."/>
            <person name="Aime D."/>
            <person name="Laguerre M."/>
            <person name="Taylor J."/>
            <person name="Schubert V."/>
            <person name="Nelson M."/>
            <person name="Geu-Flores F."/>
            <person name="Crespi M."/>
            <person name="Gallardo-Guerrero K."/>
            <person name="Delaux P.-M."/>
            <person name="Salse J."/>
            <person name="Berges H."/>
            <person name="Guyot R."/>
            <person name="Gouzy J."/>
            <person name="Peret B."/>
        </authorList>
    </citation>
    <scope>NUCLEOTIDE SEQUENCE [LARGE SCALE GENOMIC DNA]</scope>
    <source>
        <strain evidence="10">cv. Amiga</strain>
    </source>
</reference>
<protein>
    <submittedName>
        <fullName evidence="9">Putative encoded peptide</fullName>
    </submittedName>
</protein>
<keyword evidence="10" id="KW-1185">Reference proteome</keyword>
<keyword evidence="3" id="KW-0052">Apoplast</keyword>
<gene>
    <name evidence="9" type="ORF">Lalb_Chr16g0388291</name>
</gene>
<evidence type="ECO:0000256" key="4">
    <source>
        <dbReference type="ARBA" id="ARBA00022525"/>
    </source>
</evidence>
<evidence type="ECO:0000256" key="7">
    <source>
        <dbReference type="ARBA" id="ARBA00023278"/>
    </source>
</evidence>
<dbReference type="PANTHER" id="PTHR33348:SF44">
    <property type="entry name" value="PRECURSOR OF CEP6"/>
    <property type="match status" value="1"/>
</dbReference>
<feature type="region of interest" description="Disordered" evidence="8">
    <location>
        <begin position="99"/>
        <end position="128"/>
    </location>
</feature>
<name>A0A6A5MJF8_LUPAL</name>
<comment type="similarity">
    <text evidence="2">Belongs to the C-terminally encoded plant signaling peptide (CEP) family.</text>
</comment>
<keyword evidence="5" id="KW-0372">Hormone</keyword>
<comment type="subcellular location">
    <subcellularLocation>
        <location evidence="1">Secreted</location>
        <location evidence="1">Extracellular space</location>
        <location evidence="1">Apoplast</location>
    </subcellularLocation>
</comment>
<accession>A0A6A5MJF8</accession>
<evidence type="ECO:0000256" key="3">
    <source>
        <dbReference type="ARBA" id="ARBA00022523"/>
    </source>
</evidence>
<feature type="compositionally biased region" description="Basic and acidic residues" evidence="8">
    <location>
        <begin position="99"/>
        <end position="110"/>
    </location>
</feature>
<keyword evidence="4" id="KW-0964">Secreted</keyword>
<keyword evidence="7" id="KW-0379">Hydroxylation</keyword>
<dbReference type="GO" id="GO:0006995">
    <property type="term" value="P:cellular response to nitrogen starvation"/>
    <property type="evidence" value="ECO:0007669"/>
    <property type="project" value="UniProtKB-ARBA"/>
</dbReference>
<dbReference type="AlphaFoldDB" id="A0A6A5MJF8"/>
<dbReference type="GO" id="GO:1902025">
    <property type="term" value="P:nitrate import"/>
    <property type="evidence" value="ECO:0007669"/>
    <property type="project" value="TreeGrafter"/>
</dbReference>
<dbReference type="PROSITE" id="PS51257">
    <property type="entry name" value="PROKAR_LIPOPROTEIN"/>
    <property type="match status" value="1"/>
</dbReference>
<evidence type="ECO:0000313" key="10">
    <source>
        <dbReference type="Proteomes" id="UP000447434"/>
    </source>
</evidence>
<dbReference type="GO" id="GO:0005179">
    <property type="term" value="F:hormone activity"/>
    <property type="evidence" value="ECO:0007669"/>
    <property type="project" value="UniProtKB-KW"/>
</dbReference>
<proteinExistence type="inferred from homology"/>